<evidence type="ECO:0000256" key="6">
    <source>
        <dbReference type="ARBA" id="ARBA00023170"/>
    </source>
</evidence>
<dbReference type="Pfam" id="PF00001">
    <property type="entry name" value="7tm_1"/>
    <property type="match status" value="1"/>
</dbReference>
<keyword evidence="13" id="KW-1185">Reference proteome</keyword>
<evidence type="ECO:0000259" key="11">
    <source>
        <dbReference type="PROSITE" id="PS50262"/>
    </source>
</evidence>
<keyword evidence="6 8" id="KW-0675">Receptor</keyword>
<evidence type="ECO:0000256" key="9">
    <source>
        <dbReference type="SAM" id="MobiDB-lite"/>
    </source>
</evidence>
<keyword evidence="4 8" id="KW-0297">G-protein coupled receptor</keyword>
<dbReference type="AlphaFoldDB" id="A0AAD9US06"/>
<proteinExistence type="inferred from homology"/>
<evidence type="ECO:0000256" key="8">
    <source>
        <dbReference type="RuleBase" id="RU000688"/>
    </source>
</evidence>
<dbReference type="GO" id="GO:0004930">
    <property type="term" value="F:G protein-coupled receptor activity"/>
    <property type="evidence" value="ECO:0007669"/>
    <property type="project" value="UniProtKB-KW"/>
</dbReference>
<feature type="transmembrane region" description="Helical" evidence="10">
    <location>
        <begin position="199"/>
        <end position="232"/>
    </location>
</feature>
<feature type="region of interest" description="Disordered" evidence="9">
    <location>
        <begin position="1"/>
        <end position="37"/>
    </location>
</feature>
<keyword evidence="5 10" id="KW-0472">Membrane</keyword>
<keyword evidence="3 10" id="KW-1133">Transmembrane helix</keyword>
<evidence type="ECO:0000256" key="4">
    <source>
        <dbReference type="ARBA" id="ARBA00023040"/>
    </source>
</evidence>
<feature type="domain" description="G-protein coupled receptors family 1 profile" evidence="11">
    <location>
        <begin position="61"/>
        <end position="313"/>
    </location>
</feature>
<evidence type="ECO:0000256" key="3">
    <source>
        <dbReference type="ARBA" id="ARBA00022989"/>
    </source>
</evidence>
<reference evidence="12" key="1">
    <citation type="journal article" date="2023" name="G3 (Bethesda)">
        <title>Whole genome assembly and annotation of the endangered Caribbean coral Acropora cervicornis.</title>
        <authorList>
            <person name="Selwyn J.D."/>
            <person name="Vollmer S.V."/>
        </authorList>
    </citation>
    <scope>NUCLEOTIDE SEQUENCE</scope>
    <source>
        <strain evidence="12">K2</strain>
    </source>
</reference>
<feature type="transmembrane region" description="Helical" evidence="10">
    <location>
        <begin position="48"/>
        <end position="69"/>
    </location>
</feature>
<evidence type="ECO:0000313" key="13">
    <source>
        <dbReference type="Proteomes" id="UP001249851"/>
    </source>
</evidence>
<dbReference type="FunFam" id="1.20.1070.10:FF:000401">
    <property type="entry name" value="Predicted protein"/>
    <property type="match status" value="1"/>
</dbReference>
<feature type="transmembrane region" description="Helical" evidence="10">
    <location>
        <begin position="293"/>
        <end position="316"/>
    </location>
</feature>
<feature type="transmembrane region" description="Helical" evidence="10">
    <location>
        <begin position="158"/>
        <end position="179"/>
    </location>
</feature>
<feature type="transmembrane region" description="Helical" evidence="10">
    <location>
        <begin position="81"/>
        <end position="102"/>
    </location>
</feature>
<dbReference type="Gene3D" id="1.20.1070.10">
    <property type="entry name" value="Rhodopsin 7-helix transmembrane proteins"/>
    <property type="match status" value="1"/>
</dbReference>
<evidence type="ECO:0000256" key="7">
    <source>
        <dbReference type="ARBA" id="ARBA00023224"/>
    </source>
</evidence>
<evidence type="ECO:0000256" key="2">
    <source>
        <dbReference type="ARBA" id="ARBA00022692"/>
    </source>
</evidence>
<dbReference type="PRINTS" id="PR00237">
    <property type="entry name" value="GPCRRHODOPSN"/>
</dbReference>
<keyword evidence="7 8" id="KW-0807">Transducer</keyword>
<dbReference type="PANTHER" id="PTHR45695:SF9">
    <property type="entry name" value="LEUCOKININ RECEPTOR"/>
    <property type="match status" value="1"/>
</dbReference>
<comment type="subcellular location">
    <subcellularLocation>
        <location evidence="1">Membrane</location>
        <topology evidence="1">Multi-pass membrane protein</topology>
    </subcellularLocation>
</comment>
<dbReference type="PROSITE" id="PS50262">
    <property type="entry name" value="G_PROTEIN_RECEP_F1_2"/>
    <property type="match status" value="1"/>
</dbReference>
<evidence type="ECO:0000256" key="1">
    <source>
        <dbReference type="ARBA" id="ARBA00004141"/>
    </source>
</evidence>
<evidence type="ECO:0000256" key="5">
    <source>
        <dbReference type="ARBA" id="ARBA00023136"/>
    </source>
</evidence>
<evidence type="ECO:0000313" key="12">
    <source>
        <dbReference type="EMBL" id="KAK2547804.1"/>
    </source>
</evidence>
<dbReference type="GO" id="GO:0005886">
    <property type="term" value="C:plasma membrane"/>
    <property type="evidence" value="ECO:0007669"/>
    <property type="project" value="TreeGrafter"/>
</dbReference>
<dbReference type="CDD" id="cd00637">
    <property type="entry name" value="7tm_classA_rhodopsin-like"/>
    <property type="match status" value="1"/>
</dbReference>
<reference evidence="12" key="2">
    <citation type="journal article" date="2023" name="Science">
        <title>Genomic signatures of disease resistance in endangered staghorn corals.</title>
        <authorList>
            <person name="Vollmer S.V."/>
            <person name="Selwyn J.D."/>
            <person name="Despard B.A."/>
            <person name="Roesel C.L."/>
        </authorList>
    </citation>
    <scope>NUCLEOTIDE SEQUENCE</scope>
    <source>
        <strain evidence="12">K2</strain>
    </source>
</reference>
<dbReference type="SUPFAM" id="SSF81321">
    <property type="entry name" value="Family A G protein-coupled receptor-like"/>
    <property type="match status" value="1"/>
</dbReference>
<evidence type="ECO:0000256" key="10">
    <source>
        <dbReference type="SAM" id="Phobius"/>
    </source>
</evidence>
<feature type="transmembrane region" description="Helical" evidence="10">
    <location>
        <begin position="117"/>
        <end position="138"/>
    </location>
</feature>
<dbReference type="PANTHER" id="PTHR45695">
    <property type="entry name" value="LEUCOKININ RECEPTOR-RELATED"/>
    <property type="match status" value="1"/>
</dbReference>
<dbReference type="InterPro" id="IPR000276">
    <property type="entry name" value="GPCR_Rhodpsn"/>
</dbReference>
<dbReference type="InterPro" id="IPR017452">
    <property type="entry name" value="GPCR_Rhodpsn_7TM"/>
</dbReference>
<protein>
    <submittedName>
        <fullName evidence="12">Neuropeptide FF receptor 2</fullName>
    </submittedName>
</protein>
<comment type="similarity">
    <text evidence="8">Belongs to the G-protein coupled receptor 1 family.</text>
</comment>
<sequence>MFSPARFDQFSQESNREGNTSSFLSNETTAERGSNPTNLDEAERSFKIVFYCALFILGSLGNVLVIVVVKGKSKRTINDYFILNLATADLTFLWCSVPFYTYDLLKTFAKNLFYCKFVWPLMSVTLSVSVFTLASMSVERCRGITNPFQPRIMLKTTLIWVLLIWLAAFSTLVPLMIVAKSGDVQCAEDWPHISLRKAYTAVLFGVQYVIPLLIITTAYLRITFCLMTSRLAMRTSMNSRGQIVRQKTRTENLQIIQTLAVIVFFFMACMLPNQIAWLLFDFAGESYRDLSKAFWTCAEALIFLHACVNPVVYGTLTHQFRKGYVRYVAFMFCCRKTRLQPTATSQNVITEGRNRNKQGHAVVRHGSLQQGSSAFEKGGTVSIEVQSSPDLLASARNTYWRNPSTVVSPSAKYSSNIEMFARSTSTEQTEDSNAFLKFSFLDVSNDDKNNVEDTKL</sequence>
<accession>A0AAD9US06</accession>
<dbReference type="EMBL" id="JARQWQ010000167">
    <property type="protein sequence ID" value="KAK2547804.1"/>
    <property type="molecule type" value="Genomic_DNA"/>
</dbReference>
<gene>
    <name evidence="12" type="ORF">P5673_032142</name>
</gene>
<feature type="compositionally biased region" description="Polar residues" evidence="9">
    <location>
        <begin position="9"/>
        <end position="37"/>
    </location>
</feature>
<dbReference type="PROSITE" id="PS00237">
    <property type="entry name" value="G_PROTEIN_RECEP_F1_1"/>
    <property type="match status" value="1"/>
</dbReference>
<comment type="caution">
    <text evidence="12">The sequence shown here is derived from an EMBL/GenBank/DDBJ whole genome shotgun (WGS) entry which is preliminary data.</text>
</comment>
<dbReference type="Proteomes" id="UP001249851">
    <property type="component" value="Unassembled WGS sequence"/>
</dbReference>
<name>A0AAD9US06_ACRCE</name>
<feature type="transmembrane region" description="Helical" evidence="10">
    <location>
        <begin position="253"/>
        <end position="273"/>
    </location>
</feature>
<organism evidence="12 13">
    <name type="scientific">Acropora cervicornis</name>
    <name type="common">Staghorn coral</name>
    <dbReference type="NCBI Taxonomy" id="6130"/>
    <lineage>
        <taxon>Eukaryota</taxon>
        <taxon>Metazoa</taxon>
        <taxon>Cnidaria</taxon>
        <taxon>Anthozoa</taxon>
        <taxon>Hexacorallia</taxon>
        <taxon>Scleractinia</taxon>
        <taxon>Astrocoeniina</taxon>
        <taxon>Acroporidae</taxon>
        <taxon>Acropora</taxon>
    </lineage>
</organism>
<keyword evidence="2 8" id="KW-0812">Transmembrane</keyword>